<feature type="transmembrane region" description="Helical" evidence="1">
    <location>
        <begin position="47"/>
        <end position="68"/>
    </location>
</feature>
<feature type="non-terminal residue" evidence="2">
    <location>
        <position position="77"/>
    </location>
</feature>
<dbReference type="OrthoDB" id="10438186at2759"/>
<dbReference type="EMBL" id="PUHW01000712">
    <property type="protein sequence ID" value="KAG0685718.1"/>
    <property type="molecule type" value="Genomic_DNA"/>
</dbReference>
<keyword evidence="1" id="KW-0812">Transmembrane</keyword>
<evidence type="ECO:0000313" key="3">
    <source>
        <dbReference type="Proteomes" id="UP000697127"/>
    </source>
</evidence>
<evidence type="ECO:0000256" key="1">
    <source>
        <dbReference type="SAM" id="Phobius"/>
    </source>
</evidence>
<dbReference type="Proteomes" id="UP000697127">
    <property type="component" value="Unassembled WGS sequence"/>
</dbReference>
<keyword evidence="3" id="KW-1185">Reference proteome</keyword>
<dbReference type="AlphaFoldDB" id="A0A9P6WFZ6"/>
<protein>
    <submittedName>
        <fullName evidence="2">Uncharacterized protein</fullName>
    </submittedName>
</protein>
<reference evidence="2" key="1">
    <citation type="submission" date="2020-11" db="EMBL/GenBank/DDBJ databases">
        <title>Kefir isolates.</title>
        <authorList>
            <person name="Marcisauskas S."/>
            <person name="Kim Y."/>
            <person name="Blasche S."/>
        </authorList>
    </citation>
    <scope>NUCLEOTIDE SEQUENCE</scope>
    <source>
        <strain evidence="2">Olga-1</strain>
    </source>
</reference>
<name>A0A9P6WFZ6_9ASCO</name>
<sequence length="77" mass="8979">MSKLYIRHNILPVSYKSKSNFEVWRETLIGGLYYASPSYVLTSTESWFCFFICLILIGLTVLGCKNYVLPMLYLIKQ</sequence>
<keyword evidence="1" id="KW-0472">Membrane</keyword>
<gene>
    <name evidence="2" type="ORF">C6P40_004811</name>
</gene>
<accession>A0A9P6WFZ6</accession>
<keyword evidence="1" id="KW-1133">Transmembrane helix</keyword>
<evidence type="ECO:0000313" key="2">
    <source>
        <dbReference type="EMBL" id="KAG0685718.1"/>
    </source>
</evidence>
<comment type="caution">
    <text evidence="2">The sequence shown here is derived from an EMBL/GenBank/DDBJ whole genome shotgun (WGS) entry which is preliminary data.</text>
</comment>
<organism evidence="2 3">
    <name type="scientific">Pichia californica</name>
    <dbReference type="NCBI Taxonomy" id="460514"/>
    <lineage>
        <taxon>Eukaryota</taxon>
        <taxon>Fungi</taxon>
        <taxon>Dikarya</taxon>
        <taxon>Ascomycota</taxon>
        <taxon>Saccharomycotina</taxon>
        <taxon>Pichiomycetes</taxon>
        <taxon>Pichiales</taxon>
        <taxon>Pichiaceae</taxon>
        <taxon>Pichia</taxon>
    </lineage>
</organism>
<proteinExistence type="predicted"/>